<protein>
    <submittedName>
        <fullName evidence="1">Uncharacterized protein</fullName>
    </submittedName>
</protein>
<accession>A0A2S5CGH4</accession>
<gene>
    <name evidence="1" type="ORF">AADEFJLK_04354</name>
</gene>
<dbReference type="AlphaFoldDB" id="A0A2S5CGH4"/>
<evidence type="ECO:0000313" key="2">
    <source>
        <dbReference type="Proteomes" id="UP000237423"/>
    </source>
</evidence>
<organism evidence="1 2">
    <name type="scientific">Methylovulum psychrotolerans</name>
    <dbReference type="NCBI Taxonomy" id="1704499"/>
    <lineage>
        <taxon>Bacteria</taxon>
        <taxon>Pseudomonadati</taxon>
        <taxon>Pseudomonadota</taxon>
        <taxon>Gammaproteobacteria</taxon>
        <taxon>Methylococcales</taxon>
        <taxon>Methylococcaceae</taxon>
        <taxon>Methylovulum</taxon>
    </lineage>
</organism>
<dbReference type="EMBL" id="PGFZ01000020">
    <property type="protein sequence ID" value="POZ49908.1"/>
    <property type="molecule type" value="Genomic_DNA"/>
</dbReference>
<dbReference type="Proteomes" id="UP000237423">
    <property type="component" value="Unassembled WGS sequence"/>
</dbReference>
<sequence>MTGQVLLGLNNRIGAATLTATNAWEAAMPLTNVKTPFLAEVARSTTADDFTLTVSFAGLTARAIGVVAIAGHNLSRDATMQVKTYQGATLLDDSGVLAVWPYLHADDPFYTAHTFSAAIVDADRVADLVTSCGYYLPGNAAGNKVTITVSDSGNSTGYLEIGRVFVGELLSPDFNVEYGDVSYSRTDLSEINKSKRGVKFARQYRSMRVATTTFKNLAEGEAVGGVVAAQRVAGLVGEVLWSPGWPEYVVIDGAKAVSSFWFERFFLGNFTALDALTNPYLDAFSMALAVEEVML</sequence>
<dbReference type="RefSeq" id="WP_103975770.1">
    <property type="nucleotide sequence ID" value="NZ_PGFZ01000020.1"/>
</dbReference>
<evidence type="ECO:0000313" key="1">
    <source>
        <dbReference type="EMBL" id="POZ49908.1"/>
    </source>
</evidence>
<name>A0A2S5CGH4_9GAMM</name>
<proteinExistence type="predicted"/>
<comment type="caution">
    <text evidence="1">The sequence shown here is derived from an EMBL/GenBank/DDBJ whole genome shotgun (WGS) entry which is preliminary data.</text>
</comment>
<reference evidence="1 2" key="1">
    <citation type="submission" date="2017-11" db="EMBL/GenBank/DDBJ databases">
        <title>Draft Genome Sequence of Methylobacter psychrotolerans Sph1T, an Obligate Methanotroph from Low-Temperature Environments.</title>
        <authorList>
            <person name="Oshkin I.Y."/>
            <person name="Miroshnikov K."/>
            <person name="Belova S.E."/>
            <person name="Korzhenkov A."/>
            <person name="Toshchakov S.V."/>
            <person name="Dedysh S.N."/>
        </authorList>
    </citation>
    <scope>NUCLEOTIDE SEQUENCE [LARGE SCALE GENOMIC DNA]</scope>
    <source>
        <strain evidence="1 2">Sph1</strain>
    </source>
</reference>